<evidence type="ECO:0000313" key="3">
    <source>
        <dbReference type="Proteomes" id="UP000295106"/>
    </source>
</evidence>
<evidence type="ECO:0008006" key="4">
    <source>
        <dbReference type="Google" id="ProtNLM"/>
    </source>
</evidence>
<evidence type="ECO:0000313" key="2">
    <source>
        <dbReference type="EMBL" id="TCP05667.1"/>
    </source>
</evidence>
<dbReference type="GeneID" id="99687262"/>
<accession>A0A4R2MKT4</accession>
<dbReference type="OrthoDB" id="8549814at2"/>
<protein>
    <recommendedName>
        <fullName evidence="4">Transmembrane protein</fullName>
    </recommendedName>
</protein>
<evidence type="ECO:0000256" key="1">
    <source>
        <dbReference type="SAM" id="Phobius"/>
    </source>
</evidence>
<proteinExistence type="predicted"/>
<feature type="transmembrane region" description="Helical" evidence="1">
    <location>
        <begin position="12"/>
        <end position="38"/>
    </location>
</feature>
<organism evidence="2 3">
    <name type="scientific">Rubrivivax gelatinosus</name>
    <name type="common">Rhodocyclus gelatinosus</name>
    <name type="synonym">Rhodopseudomonas gelatinosa</name>
    <dbReference type="NCBI Taxonomy" id="28068"/>
    <lineage>
        <taxon>Bacteria</taxon>
        <taxon>Pseudomonadati</taxon>
        <taxon>Pseudomonadota</taxon>
        <taxon>Betaproteobacteria</taxon>
        <taxon>Burkholderiales</taxon>
        <taxon>Sphaerotilaceae</taxon>
        <taxon>Rubrivivax</taxon>
    </lineage>
</organism>
<dbReference type="RefSeq" id="WP_132644652.1">
    <property type="nucleotide sequence ID" value="NZ_CP181386.1"/>
</dbReference>
<feature type="transmembrane region" description="Helical" evidence="1">
    <location>
        <begin position="50"/>
        <end position="71"/>
    </location>
</feature>
<name>A0A4R2MKT4_RUBGE</name>
<keyword evidence="1" id="KW-1133">Transmembrane helix</keyword>
<keyword evidence="1" id="KW-0472">Membrane</keyword>
<dbReference type="AlphaFoldDB" id="A0A4R2MKT4"/>
<sequence>MRLTADHPLQLVAGLTVWAAWFVAVYGGLSLGCAWVPPDPAEGAATALNAALLGFSVLSCAALAAAAWVCARAARRRTQHARRFVAAVSAALYGVAALSTAVIALPLLALPPCI</sequence>
<dbReference type="EMBL" id="SLXD01000001">
    <property type="protein sequence ID" value="TCP05667.1"/>
    <property type="molecule type" value="Genomic_DNA"/>
</dbReference>
<keyword evidence="1" id="KW-0812">Transmembrane</keyword>
<gene>
    <name evidence="2" type="ORF">EV684_101539</name>
</gene>
<comment type="caution">
    <text evidence="2">The sequence shown here is derived from an EMBL/GenBank/DDBJ whole genome shotgun (WGS) entry which is preliminary data.</text>
</comment>
<dbReference type="PROSITE" id="PS51257">
    <property type="entry name" value="PROKAR_LIPOPROTEIN"/>
    <property type="match status" value="1"/>
</dbReference>
<reference evidence="2 3" key="1">
    <citation type="submission" date="2019-03" db="EMBL/GenBank/DDBJ databases">
        <title>Genomic Encyclopedia of Type Strains, Phase IV (KMG-IV): sequencing the most valuable type-strain genomes for metagenomic binning, comparative biology and taxonomic classification.</title>
        <authorList>
            <person name="Goeker M."/>
        </authorList>
    </citation>
    <scope>NUCLEOTIDE SEQUENCE [LARGE SCALE GENOMIC DNA]</scope>
    <source>
        <strain evidence="2 3">DSM 1709</strain>
    </source>
</reference>
<feature type="transmembrane region" description="Helical" evidence="1">
    <location>
        <begin position="83"/>
        <end position="109"/>
    </location>
</feature>
<dbReference type="Proteomes" id="UP000295106">
    <property type="component" value="Unassembled WGS sequence"/>
</dbReference>